<evidence type="ECO:0000313" key="7">
    <source>
        <dbReference type="Proteomes" id="UP000324897"/>
    </source>
</evidence>
<proteinExistence type="predicted"/>
<feature type="domain" description="PPM-type phosphatase" evidence="4">
    <location>
        <begin position="92"/>
        <end position="130"/>
    </location>
</feature>
<sequence length="359" mass="40729">MGLRFRVLMIGEGEGRYGNDRVSTAEDDHAKQMEHNFDVTSAYSAVRPCLATVASAEAYSDKNTILHCSYSEKARNKLEKPAQPAPPILYLPERPDDLERVEAAGGRVINWNGYRVLGVLATSRSIGFTVTTDPVAQALFDTSISVILGDGKSALLWRDRWMDGQPLATITPNLVAAVPMRIRNSRLVADALRVLAIASQVVLATTPDQFRWKWTPDGRFTSASAYHAFSIGQSEVLGARVLLKTQAPNNCRFFFWLTLNRQLRHKLKNDDTCAFCAQEPETLDHLLLHCVHSRETWFRVLRRLALNHLAPSVDEPPFVEWWLRSRKRVPKELRPGFNTLTVLVAWRLWGERNKRVHEF</sequence>
<evidence type="ECO:0000313" key="6">
    <source>
        <dbReference type="EMBL" id="TVU01717.1"/>
    </source>
</evidence>
<gene>
    <name evidence="6" type="ORF">EJB05_52816</name>
</gene>
<evidence type="ECO:0000256" key="3">
    <source>
        <dbReference type="ARBA" id="ARBA00048336"/>
    </source>
</evidence>
<comment type="catalytic activity">
    <reaction evidence="3">
        <text>O-phospho-L-threonyl-[protein] + H2O = L-threonyl-[protein] + phosphate</text>
        <dbReference type="Rhea" id="RHEA:47004"/>
        <dbReference type="Rhea" id="RHEA-COMP:11060"/>
        <dbReference type="Rhea" id="RHEA-COMP:11605"/>
        <dbReference type="ChEBI" id="CHEBI:15377"/>
        <dbReference type="ChEBI" id="CHEBI:30013"/>
        <dbReference type="ChEBI" id="CHEBI:43474"/>
        <dbReference type="ChEBI" id="CHEBI:61977"/>
        <dbReference type="EC" id="3.1.3.16"/>
    </reaction>
</comment>
<dbReference type="Gramene" id="TVU01717">
    <property type="protein sequence ID" value="TVU01717"/>
    <property type="gene ID" value="EJB05_52816"/>
</dbReference>
<dbReference type="InterPro" id="IPR036457">
    <property type="entry name" value="PPM-type-like_dom_sf"/>
</dbReference>
<evidence type="ECO:0000256" key="2">
    <source>
        <dbReference type="ARBA" id="ARBA00047761"/>
    </source>
</evidence>
<comment type="caution">
    <text evidence="6">The sequence shown here is derived from an EMBL/GenBank/DDBJ whole genome shotgun (WGS) entry which is preliminary data.</text>
</comment>
<accession>A0A5J9SS26</accession>
<comment type="catalytic activity">
    <reaction evidence="2">
        <text>O-phospho-L-seryl-[protein] + H2O = L-seryl-[protein] + phosphate</text>
        <dbReference type="Rhea" id="RHEA:20629"/>
        <dbReference type="Rhea" id="RHEA-COMP:9863"/>
        <dbReference type="Rhea" id="RHEA-COMP:11604"/>
        <dbReference type="ChEBI" id="CHEBI:15377"/>
        <dbReference type="ChEBI" id="CHEBI:29999"/>
        <dbReference type="ChEBI" id="CHEBI:43474"/>
        <dbReference type="ChEBI" id="CHEBI:83421"/>
        <dbReference type="EC" id="3.1.3.16"/>
    </reaction>
</comment>
<dbReference type="EC" id="3.1.3.16" evidence="1"/>
<evidence type="ECO:0000256" key="1">
    <source>
        <dbReference type="ARBA" id="ARBA00013081"/>
    </source>
</evidence>
<feature type="non-terminal residue" evidence="6">
    <location>
        <position position="1"/>
    </location>
</feature>
<feature type="domain" description="Reverse transcriptase zinc-binding" evidence="5">
    <location>
        <begin position="220"/>
        <end position="297"/>
    </location>
</feature>
<dbReference type="InterPro" id="IPR026960">
    <property type="entry name" value="RVT-Znf"/>
</dbReference>
<dbReference type="Proteomes" id="UP000324897">
    <property type="component" value="Unassembled WGS sequence"/>
</dbReference>
<organism evidence="6 7">
    <name type="scientific">Eragrostis curvula</name>
    <name type="common">weeping love grass</name>
    <dbReference type="NCBI Taxonomy" id="38414"/>
    <lineage>
        <taxon>Eukaryota</taxon>
        <taxon>Viridiplantae</taxon>
        <taxon>Streptophyta</taxon>
        <taxon>Embryophyta</taxon>
        <taxon>Tracheophyta</taxon>
        <taxon>Spermatophyta</taxon>
        <taxon>Magnoliopsida</taxon>
        <taxon>Liliopsida</taxon>
        <taxon>Poales</taxon>
        <taxon>Poaceae</taxon>
        <taxon>PACMAD clade</taxon>
        <taxon>Chloridoideae</taxon>
        <taxon>Eragrostideae</taxon>
        <taxon>Eragrostidinae</taxon>
        <taxon>Eragrostis</taxon>
    </lineage>
</organism>
<dbReference type="AlphaFoldDB" id="A0A5J9SS26"/>
<dbReference type="EMBL" id="RWGY01000397">
    <property type="protein sequence ID" value="TVU01717.1"/>
    <property type="molecule type" value="Genomic_DNA"/>
</dbReference>
<evidence type="ECO:0000259" key="4">
    <source>
        <dbReference type="Pfam" id="PF00481"/>
    </source>
</evidence>
<dbReference type="PANTHER" id="PTHR36617">
    <property type="entry name" value="PROTEIN, PUTATIVE-RELATED"/>
    <property type="match status" value="1"/>
</dbReference>
<dbReference type="GO" id="GO:0004722">
    <property type="term" value="F:protein serine/threonine phosphatase activity"/>
    <property type="evidence" value="ECO:0007669"/>
    <property type="project" value="UniProtKB-EC"/>
</dbReference>
<keyword evidence="7" id="KW-1185">Reference proteome</keyword>
<protein>
    <recommendedName>
        <fullName evidence="1">protein-serine/threonine phosphatase</fullName>
        <ecNumber evidence="1">3.1.3.16</ecNumber>
    </recommendedName>
</protein>
<dbReference type="PANTHER" id="PTHR36617:SF17">
    <property type="entry name" value="OS01G0114800 PROTEIN"/>
    <property type="match status" value="1"/>
</dbReference>
<reference evidence="6 7" key="1">
    <citation type="journal article" date="2019" name="Sci. Rep.">
        <title>A high-quality genome of Eragrostis curvula grass provides insights into Poaceae evolution and supports new strategies to enhance forage quality.</title>
        <authorList>
            <person name="Carballo J."/>
            <person name="Santos B.A.C.M."/>
            <person name="Zappacosta D."/>
            <person name="Garbus I."/>
            <person name="Selva J.P."/>
            <person name="Gallo C.A."/>
            <person name="Diaz A."/>
            <person name="Albertini E."/>
            <person name="Caccamo M."/>
            <person name="Echenique V."/>
        </authorList>
    </citation>
    <scope>NUCLEOTIDE SEQUENCE [LARGE SCALE GENOMIC DNA]</scope>
    <source>
        <strain evidence="7">cv. Victoria</strain>
        <tissue evidence="6">Leaf</tissue>
    </source>
</reference>
<name>A0A5J9SS26_9POAL</name>
<dbReference type="OrthoDB" id="686619at2759"/>
<dbReference type="Pfam" id="PF13966">
    <property type="entry name" value="zf-RVT"/>
    <property type="match status" value="1"/>
</dbReference>
<evidence type="ECO:0000259" key="5">
    <source>
        <dbReference type="Pfam" id="PF13966"/>
    </source>
</evidence>
<dbReference type="Pfam" id="PF00481">
    <property type="entry name" value="PP2C"/>
    <property type="match status" value="1"/>
</dbReference>
<dbReference type="InterPro" id="IPR001932">
    <property type="entry name" value="PPM-type_phosphatase-like_dom"/>
</dbReference>
<dbReference type="Gene3D" id="3.60.40.10">
    <property type="entry name" value="PPM-type phosphatase domain"/>
    <property type="match status" value="1"/>
</dbReference>